<organism evidence="1 2">
    <name type="scientific">Vicia faba</name>
    <name type="common">Broad bean</name>
    <name type="synonym">Faba vulgaris</name>
    <dbReference type="NCBI Taxonomy" id="3906"/>
    <lineage>
        <taxon>Eukaryota</taxon>
        <taxon>Viridiplantae</taxon>
        <taxon>Streptophyta</taxon>
        <taxon>Embryophyta</taxon>
        <taxon>Tracheophyta</taxon>
        <taxon>Spermatophyta</taxon>
        <taxon>Magnoliopsida</taxon>
        <taxon>eudicotyledons</taxon>
        <taxon>Gunneridae</taxon>
        <taxon>Pentapetalae</taxon>
        <taxon>rosids</taxon>
        <taxon>fabids</taxon>
        <taxon>Fabales</taxon>
        <taxon>Fabaceae</taxon>
        <taxon>Papilionoideae</taxon>
        <taxon>50 kb inversion clade</taxon>
        <taxon>NPAAA clade</taxon>
        <taxon>Hologalegina</taxon>
        <taxon>IRL clade</taxon>
        <taxon>Fabeae</taxon>
        <taxon>Vicia</taxon>
    </lineage>
</organism>
<dbReference type="EMBL" id="OX451735">
    <property type="protein sequence ID" value="CAI8595386.1"/>
    <property type="molecule type" value="Genomic_DNA"/>
</dbReference>
<dbReference type="Gene3D" id="3.30.230.10">
    <property type="match status" value="1"/>
</dbReference>
<name>A0AAV0ZC86_VICFA</name>
<dbReference type="PANTHER" id="PTHR42908">
    <property type="entry name" value="TRANSLATION ELONGATION FACTOR-RELATED"/>
    <property type="match status" value="1"/>
</dbReference>
<sequence>MNGAEISNFDPIVSFCETLLKFSHTVMSKSPNKQNRLYVKAKPMEEALAEAIVDGKMNQGKTPKTVRKVLFNEFGWHKELSKKKNQTFIYNKSTKSKIDRC</sequence>
<keyword evidence="2" id="KW-1185">Reference proteome</keyword>
<dbReference type="GO" id="GO:1990904">
    <property type="term" value="C:ribonucleoprotein complex"/>
    <property type="evidence" value="ECO:0007669"/>
    <property type="project" value="TreeGrafter"/>
</dbReference>
<dbReference type="SUPFAM" id="SSF54211">
    <property type="entry name" value="Ribosomal protein S5 domain 2-like"/>
    <property type="match status" value="1"/>
</dbReference>
<accession>A0AAV0ZC86</accession>
<proteinExistence type="predicted"/>
<evidence type="ECO:0000313" key="2">
    <source>
        <dbReference type="Proteomes" id="UP001157006"/>
    </source>
</evidence>
<dbReference type="GO" id="GO:0005829">
    <property type="term" value="C:cytosol"/>
    <property type="evidence" value="ECO:0007669"/>
    <property type="project" value="TreeGrafter"/>
</dbReference>
<dbReference type="GO" id="GO:0003924">
    <property type="term" value="F:GTPase activity"/>
    <property type="evidence" value="ECO:0007669"/>
    <property type="project" value="TreeGrafter"/>
</dbReference>
<evidence type="ECO:0000313" key="1">
    <source>
        <dbReference type="EMBL" id="CAI8595386.1"/>
    </source>
</evidence>
<dbReference type="GO" id="GO:0003746">
    <property type="term" value="F:translation elongation factor activity"/>
    <property type="evidence" value="ECO:0007669"/>
    <property type="project" value="TreeGrafter"/>
</dbReference>
<dbReference type="InterPro" id="IPR020568">
    <property type="entry name" value="Ribosomal_Su5_D2-typ_SF"/>
</dbReference>
<reference evidence="1 2" key="1">
    <citation type="submission" date="2023-01" db="EMBL/GenBank/DDBJ databases">
        <authorList>
            <person name="Kreplak J."/>
        </authorList>
    </citation>
    <scope>NUCLEOTIDE SEQUENCE [LARGE SCALE GENOMIC DNA]</scope>
</reference>
<gene>
    <name evidence="1" type="ORF">VFH_I188560</name>
</gene>
<dbReference type="AlphaFoldDB" id="A0AAV0ZC86"/>
<dbReference type="PANTHER" id="PTHR42908:SF23">
    <property type="entry name" value="TRANSLATION ELONGATION FACTOR EF-2 SUBUNIT"/>
    <property type="match status" value="1"/>
</dbReference>
<dbReference type="InterPro" id="IPR014721">
    <property type="entry name" value="Ribsml_uS5_D2-typ_fold_subgr"/>
</dbReference>
<protein>
    <submittedName>
        <fullName evidence="1">Uncharacterized protein</fullName>
    </submittedName>
</protein>
<dbReference type="Proteomes" id="UP001157006">
    <property type="component" value="Chromosome 1S"/>
</dbReference>
<dbReference type="GO" id="GO:0043022">
    <property type="term" value="F:ribosome binding"/>
    <property type="evidence" value="ECO:0007669"/>
    <property type="project" value="TreeGrafter"/>
</dbReference>